<sequence>MLVFHVNMSLKDRLEREFEQGEPKPLSKLLYALTFAGGQSGKVQHEIVERFFPGEPRNALTKIHIPSTTVGVPIIYGGVALGSKAAPEWINAVAPLLTSNGIPTDEVVFWLSMSAIAGTGITNIGRQIYTQRTGNAIRGFSPGSIFFQAVHEGASLAYRICPDSVKNGVNEALDFVSNLETRLIDAVGDGLNMLVPEWQRDVTSAQLLNTQRYSERK</sequence>
<protein>
    <submittedName>
        <fullName evidence="1">Uncharacterized protein</fullName>
    </submittedName>
</protein>
<reference evidence="1" key="1">
    <citation type="journal article" date="2014" name="Genome Biol. Evol.">
        <title>Pangenome evidence for extensive interdomain horizontal transfer affecting lineage core and shell genes in uncultured planktonic thaumarchaeota and euryarchaeota.</title>
        <authorList>
            <person name="Deschamps P."/>
            <person name="Zivanovic Y."/>
            <person name="Moreira D."/>
            <person name="Rodriguez-Valera F."/>
            <person name="Lopez-Garcia P."/>
        </authorList>
    </citation>
    <scope>NUCLEOTIDE SEQUENCE</scope>
</reference>
<proteinExistence type="predicted"/>
<dbReference type="AlphaFoldDB" id="A0A075HQL0"/>
<name>A0A075HQL0_9EURY</name>
<accession>A0A075HQL0</accession>
<dbReference type="EMBL" id="KF901116">
    <property type="protein sequence ID" value="AIF18656.1"/>
    <property type="molecule type" value="Genomic_DNA"/>
</dbReference>
<organism evidence="1">
    <name type="scientific">uncultured marine group II/III euryarchaeote KM3_83_G03</name>
    <dbReference type="NCBI Taxonomy" id="1456522"/>
    <lineage>
        <taxon>Archaea</taxon>
        <taxon>Methanobacteriati</taxon>
        <taxon>Methanobacteriota</taxon>
        <taxon>environmental samples</taxon>
    </lineage>
</organism>
<evidence type="ECO:0000313" key="1">
    <source>
        <dbReference type="EMBL" id="AIF18656.1"/>
    </source>
</evidence>